<evidence type="ECO:0000256" key="5">
    <source>
        <dbReference type="ARBA" id="ARBA00038781"/>
    </source>
</evidence>
<dbReference type="PROSITE" id="PS50893">
    <property type="entry name" value="ABC_TRANSPORTER_2"/>
    <property type="match status" value="1"/>
</dbReference>
<evidence type="ECO:0000313" key="18">
    <source>
        <dbReference type="Proteomes" id="UP000061362"/>
    </source>
</evidence>
<evidence type="ECO:0000256" key="2">
    <source>
        <dbReference type="ARBA" id="ARBA00022741"/>
    </source>
</evidence>
<keyword evidence="3 10" id="KW-0067">ATP-binding</keyword>
<reference evidence="10 16" key="1">
    <citation type="journal article" date="2014" name="J. Bacteriol.">
        <title>Role of an Archaeal PitA Transporter in the Copper and Arsenic Resistance of Metallosphaera sedula, an Extreme Thermoacidophile.</title>
        <authorList>
            <person name="McCarthy S."/>
            <person name="Ai C."/>
            <person name="Wheaton G."/>
            <person name="Tevatia R."/>
            <person name="Eckrich V."/>
            <person name="Kelly R."/>
            <person name="Blum P."/>
        </authorList>
    </citation>
    <scope>NUCLEOTIDE SEQUENCE [LARGE SCALE GENOMIC DNA]</scope>
    <source>
        <strain evidence="10 16">CuR1</strain>
    </source>
</reference>
<evidence type="ECO:0000313" key="19">
    <source>
        <dbReference type="Proteomes" id="UP000062398"/>
    </source>
</evidence>
<dbReference type="InterPro" id="IPR003593">
    <property type="entry name" value="AAA+_ATPase"/>
</dbReference>
<dbReference type="GO" id="GO:0005524">
    <property type="term" value="F:ATP binding"/>
    <property type="evidence" value="ECO:0007669"/>
    <property type="project" value="UniProtKB-KW"/>
</dbReference>
<sequence>MIDVMVTKRLGNFTLNAQLNDQGTICVTGPNGSGKSTLLNIIAGFIKPDKGYVKLYGKDVTQLPPEKRGIVLVTQDSFIPSMKVDDHLRFGLKLSTSPVTDAELEKIKSQFSINFTGKVRQLSLGQRERVSIVTAILRRPHLLLLDEAMANISDKEIFLKNLIDIRKSFGFDLIFTTQDISDSNYADHHYVMSNGSLLKRF</sequence>
<comment type="similarity">
    <text evidence="4">Belongs to the ABC transporter superfamily. Sulfate/tungstate importer (TC 3.A.1.6) family.</text>
</comment>
<dbReference type="Gene3D" id="3.40.50.300">
    <property type="entry name" value="P-loop containing nucleotide triphosphate hydrolases"/>
    <property type="match status" value="1"/>
</dbReference>
<comment type="catalytic activity">
    <reaction evidence="8">
        <text>tungstate(in) + ATP + H2O = tungstate(out) + ADP + phosphate + H(+)</text>
        <dbReference type="Rhea" id="RHEA:35027"/>
        <dbReference type="ChEBI" id="CHEBI:15377"/>
        <dbReference type="ChEBI" id="CHEBI:15378"/>
        <dbReference type="ChEBI" id="CHEBI:30616"/>
        <dbReference type="ChEBI" id="CHEBI:43474"/>
        <dbReference type="ChEBI" id="CHEBI:46502"/>
        <dbReference type="ChEBI" id="CHEBI:456216"/>
        <dbReference type="EC" id="7.3.2.6"/>
    </reaction>
</comment>
<dbReference type="GeneID" id="91756120"/>
<keyword evidence="1" id="KW-0813">Transport</keyword>
<dbReference type="Pfam" id="PF00005">
    <property type="entry name" value="ABC_tran"/>
    <property type="match status" value="1"/>
</dbReference>
<reference evidence="15 17" key="3">
    <citation type="submission" date="2015-07" db="EMBL/GenBank/DDBJ databases">
        <title>Physiological, transcriptional responses and genome re-sequencing of acid resistant extremely thermoacidophilic Metallosphaera sedula SARC-M1.</title>
        <authorList>
            <person name="Ai C."/>
            <person name="McCarthy S."/>
            <person name="Eckrich V."/>
            <person name="Rudrappa D."/>
            <person name="Qiu G."/>
            <person name="Blum P."/>
        </authorList>
    </citation>
    <scope>NUCLEOTIDE SEQUENCE [LARGE SCALE GENOMIC DNA]</scope>
    <source>
        <strain evidence="15 17">SARC-M1</strain>
    </source>
</reference>
<evidence type="ECO:0000313" key="17">
    <source>
        <dbReference type="Proteomes" id="UP000056255"/>
    </source>
</evidence>
<organism evidence="10 16">
    <name type="scientific">Metallosphaera sedula</name>
    <dbReference type="NCBI Taxonomy" id="43687"/>
    <lineage>
        <taxon>Archaea</taxon>
        <taxon>Thermoproteota</taxon>
        <taxon>Thermoprotei</taxon>
        <taxon>Sulfolobales</taxon>
        <taxon>Sulfolobaceae</taxon>
        <taxon>Metallosphaera</taxon>
    </lineage>
</organism>
<dbReference type="GO" id="GO:0016887">
    <property type="term" value="F:ATP hydrolysis activity"/>
    <property type="evidence" value="ECO:0007669"/>
    <property type="project" value="InterPro"/>
</dbReference>
<evidence type="ECO:0000313" key="11">
    <source>
        <dbReference type="EMBL" id="AKV74609.1"/>
    </source>
</evidence>
<evidence type="ECO:0000313" key="14">
    <source>
        <dbReference type="EMBL" id="AKV81343.1"/>
    </source>
</evidence>
<evidence type="ECO:0000313" key="15">
    <source>
        <dbReference type="EMBL" id="AKV83576.1"/>
    </source>
</evidence>
<dbReference type="RefSeq" id="WP_012021555.1">
    <property type="nucleotide sequence ID" value="NZ_AP019770.1"/>
</dbReference>
<dbReference type="InterPro" id="IPR003439">
    <property type="entry name" value="ABC_transporter-like_ATP-bd"/>
</dbReference>
<dbReference type="EMBL" id="CP008822">
    <property type="protein sequence ID" value="AIM27752.1"/>
    <property type="molecule type" value="Genomic_DNA"/>
</dbReference>
<dbReference type="OMA" id="ADHHYVM"/>
<dbReference type="PANTHER" id="PTHR42781">
    <property type="entry name" value="SPERMIDINE/PUTRESCINE IMPORT ATP-BINDING PROTEIN POTA"/>
    <property type="match status" value="1"/>
</dbReference>
<dbReference type="EMBL" id="CP012172">
    <property type="protein sequence ID" value="AKV74609.1"/>
    <property type="molecule type" value="Genomic_DNA"/>
</dbReference>
<evidence type="ECO:0000313" key="20">
    <source>
        <dbReference type="Proteomes" id="UP000062475"/>
    </source>
</evidence>
<accession>A0A088E7Q6</accession>
<evidence type="ECO:0000313" key="13">
    <source>
        <dbReference type="EMBL" id="AKV79098.1"/>
    </source>
</evidence>
<dbReference type="EMBL" id="CP012174">
    <property type="protein sequence ID" value="AKV79098.1"/>
    <property type="molecule type" value="Genomic_DNA"/>
</dbReference>
<dbReference type="InterPro" id="IPR027417">
    <property type="entry name" value="P-loop_NTPase"/>
</dbReference>
<dbReference type="Proteomes" id="UP000062398">
    <property type="component" value="Chromosome"/>
</dbReference>
<evidence type="ECO:0000259" key="9">
    <source>
        <dbReference type="PROSITE" id="PS50893"/>
    </source>
</evidence>
<name>A0A088E7Q6_9CREN</name>
<dbReference type="PANTHER" id="PTHR42781:SF4">
    <property type="entry name" value="SPERMIDINE_PUTRESCINE IMPORT ATP-BINDING PROTEIN POTA"/>
    <property type="match status" value="1"/>
</dbReference>
<comment type="subunit">
    <text evidence="5">The complex is composed of two ATP-binding proteins (WtpC), two transmembrane proteins (WtpB) and a solute-binding protein (WtpA).</text>
</comment>
<dbReference type="GO" id="GO:1901238">
    <property type="term" value="F:ABC-type tungstate transporter activity"/>
    <property type="evidence" value="ECO:0007669"/>
    <property type="project" value="UniProtKB-EC"/>
</dbReference>
<reference evidence="18 19" key="2">
    <citation type="journal article" date="2015" name="Genome Announc.">
        <title>Complete Genome Sequences of Evolved Arsenate-Resistant Metallosphaera sedula Strains.</title>
        <authorList>
            <person name="Ai C."/>
            <person name="McCarthy S."/>
            <person name="Schackwitz W."/>
            <person name="Martin J."/>
            <person name="Lipzen A."/>
            <person name="Blum P."/>
        </authorList>
    </citation>
    <scope>NUCLEOTIDE SEQUENCE [LARGE SCALE GENOMIC DNA]</scope>
    <source>
        <strain evidence="13 19">ARS120-1</strain>
        <strain evidence="14 18">ARS120-2</strain>
        <strain evidence="11 21">ARS50-1</strain>
        <strain evidence="12 20">ARS50-2</strain>
    </source>
</reference>
<evidence type="ECO:0000256" key="1">
    <source>
        <dbReference type="ARBA" id="ARBA00022448"/>
    </source>
</evidence>
<dbReference type="InterPro" id="IPR050093">
    <property type="entry name" value="ABC_SmlMolc_Importer"/>
</dbReference>
<keyword evidence="2" id="KW-0547">Nucleotide-binding</keyword>
<evidence type="ECO:0000256" key="8">
    <source>
        <dbReference type="ARBA" id="ARBA00047936"/>
    </source>
</evidence>
<proteinExistence type="inferred from homology"/>
<evidence type="ECO:0000256" key="7">
    <source>
        <dbReference type="ARBA" id="ARBA00041133"/>
    </source>
</evidence>
<dbReference type="Proteomes" id="UP000029084">
    <property type="component" value="Chromosome"/>
</dbReference>
<evidence type="ECO:0000313" key="10">
    <source>
        <dbReference type="EMBL" id="AIM27752.1"/>
    </source>
</evidence>
<dbReference type="EC" id="7.3.2.6" evidence="6"/>
<evidence type="ECO:0000256" key="3">
    <source>
        <dbReference type="ARBA" id="ARBA00022840"/>
    </source>
</evidence>
<dbReference type="AlphaFoldDB" id="A0A088E7Q6"/>
<dbReference type="Proteomes" id="UP000062475">
    <property type="component" value="Chromosome"/>
</dbReference>
<evidence type="ECO:0000256" key="6">
    <source>
        <dbReference type="ARBA" id="ARBA00039025"/>
    </source>
</evidence>
<dbReference type="SUPFAM" id="SSF52540">
    <property type="entry name" value="P-loop containing nucleoside triphosphate hydrolases"/>
    <property type="match status" value="1"/>
</dbReference>
<dbReference type="PATRIC" id="fig|43687.5.peg.1746"/>
<dbReference type="SMART" id="SM00382">
    <property type="entry name" value="AAA"/>
    <property type="match status" value="1"/>
</dbReference>
<feature type="domain" description="ABC transporter" evidence="9">
    <location>
        <begin position="1"/>
        <end position="201"/>
    </location>
</feature>
<evidence type="ECO:0000313" key="16">
    <source>
        <dbReference type="Proteomes" id="UP000029084"/>
    </source>
</evidence>
<dbReference type="Proteomes" id="UP000068832">
    <property type="component" value="Chromosome"/>
</dbReference>
<dbReference type="EMBL" id="CP012173">
    <property type="protein sequence ID" value="AKV76847.1"/>
    <property type="molecule type" value="Genomic_DNA"/>
</dbReference>
<dbReference type="EMBL" id="CP012176">
    <property type="protein sequence ID" value="AKV83576.1"/>
    <property type="molecule type" value="Genomic_DNA"/>
</dbReference>
<evidence type="ECO:0000313" key="12">
    <source>
        <dbReference type="EMBL" id="AKV76847.1"/>
    </source>
</evidence>
<protein>
    <recommendedName>
        <fullName evidence="7">Molybdate/tungstate import ATP-binding protein WtpC</fullName>
        <ecNumber evidence="6">7.3.2.6</ecNumber>
    </recommendedName>
</protein>
<dbReference type="EMBL" id="CP012175">
    <property type="protein sequence ID" value="AKV81343.1"/>
    <property type="molecule type" value="Genomic_DNA"/>
</dbReference>
<evidence type="ECO:0000256" key="4">
    <source>
        <dbReference type="ARBA" id="ARBA00038307"/>
    </source>
</evidence>
<dbReference type="Proteomes" id="UP000056255">
    <property type="component" value="Chromosome"/>
</dbReference>
<gene>
    <name evidence="10" type="ORF">HA72_1613</name>
    <name evidence="11" type="ORF">MsedA_1641</name>
    <name evidence="12" type="ORF">MsedB_1643</name>
    <name evidence="13" type="ORF">MsedC_1641</name>
    <name evidence="14" type="ORF">MsedD_1642</name>
    <name evidence="15" type="ORF">MsedE_1644</name>
</gene>
<dbReference type="OrthoDB" id="97750at2157"/>
<dbReference type="Proteomes" id="UP000061362">
    <property type="component" value="Chromosome"/>
</dbReference>
<evidence type="ECO:0000313" key="21">
    <source>
        <dbReference type="Proteomes" id="UP000068832"/>
    </source>
</evidence>